<dbReference type="EMBL" id="AZIT01000002">
    <property type="protein sequence ID" value="ETZ17872.1"/>
    <property type="molecule type" value="Genomic_DNA"/>
</dbReference>
<feature type="compositionally biased region" description="Acidic residues" evidence="1">
    <location>
        <begin position="63"/>
        <end position="83"/>
    </location>
</feature>
<reference evidence="2 3" key="1">
    <citation type="submission" date="2013-12" db="EMBL/GenBank/DDBJ databases">
        <title>Comparative genomics of relapsing fever spirochetes.</title>
        <authorList>
            <person name="Schwan T.G."/>
            <person name="Raffel S.J."/>
            <person name="Porcella S.F."/>
        </authorList>
    </citation>
    <scope>NUCLEOTIDE SEQUENCE [LARGE SCALE GENOMIC DNA]</scope>
    <source>
        <strain evidence="2 3">CR2A</strain>
    </source>
</reference>
<dbReference type="PATRIC" id="fig|1432657.3.peg.1052"/>
<dbReference type="PROSITE" id="PS51257">
    <property type="entry name" value="PROKAR_LIPOPROTEIN"/>
    <property type="match status" value="1"/>
</dbReference>
<name>W6TG47_9SPIR</name>
<dbReference type="Gene3D" id="1.10.3160.10">
    <property type="entry name" value="Bbcrasp-1"/>
    <property type="match status" value="1"/>
</dbReference>
<comment type="caution">
    <text evidence="2">The sequence shown here is derived from an EMBL/GenBank/DDBJ whole genome shotgun (WGS) entry which is preliminary data.</text>
</comment>
<dbReference type="Pfam" id="PF05714">
    <property type="entry name" value="PFam54_60"/>
    <property type="match status" value="1"/>
</dbReference>
<evidence type="ECO:0000313" key="2">
    <source>
        <dbReference type="EMBL" id="ETZ17872.1"/>
    </source>
</evidence>
<sequence>MKHKNFILFIAFIFVLISVLLVSCGPKKKYAPVASGMRQRNLDMSFKKPPFSVIPRGLTGPADGEDPVDDGEDPVDDGEDPVDDEALAYGEEFNSYFKDPDNETSEESMQKEKEIKEIKGKIPVEVKEILKTHVLAGTDVSKKLIVPEFNGHFLIKHLGYFFSQKDLGQGSRNLGVLSTLFWGLAYHHGSLGYDSLEYLEEEAGDNLELQKEFYLALEYNDDLFKPFAYVYGKLSYDVSNGSSYDEQTLLAILNLKHNIVDGLRDYAKAYYVDVYQSLLDKEDKLNDKLSLKGVRFLKSKLDEIELAKQEVRTNVIQQFVNGVKKYEPYSLDSKHDVWPHLRDTFNEDFDTKCDDVIKHALYIKDILDNI</sequence>
<protein>
    <submittedName>
        <fullName evidence="2">Putative membrane spanning protein</fullName>
    </submittedName>
</protein>
<dbReference type="AlphaFoldDB" id="W6TG47"/>
<evidence type="ECO:0000256" key="1">
    <source>
        <dbReference type="SAM" id="MobiDB-lite"/>
    </source>
</evidence>
<feature type="region of interest" description="Disordered" evidence="1">
    <location>
        <begin position="56"/>
        <end position="83"/>
    </location>
</feature>
<dbReference type="InterPro" id="IPR008421">
    <property type="entry name" value="Borrelia_lipoprotein_PFam54/60"/>
</dbReference>
<dbReference type="Proteomes" id="UP000019148">
    <property type="component" value="Unassembled WGS sequence"/>
</dbReference>
<gene>
    <name evidence="2" type="ORF">BDCR2A_01067</name>
</gene>
<dbReference type="RefSeq" id="WP_038366923.1">
    <property type="nucleotide sequence ID" value="NZ_AZIT01000002.1"/>
</dbReference>
<proteinExistence type="predicted"/>
<accession>W6TG47</accession>
<evidence type="ECO:0000313" key="3">
    <source>
        <dbReference type="Proteomes" id="UP000019148"/>
    </source>
</evidence>
<organism evidence="2 3">
    <name type="scientific">Borrelia duttonii CR2A</name>
    <dbReference type="NCBI Taxonomy" id="1432657"/>
    <lineage>
        <taxon>Bacteria</taxon>
        <taxon>Pseudomonadati</taxon>
        <taxon>Spirochaetota</taxon>
        <taxon>Spirochaetia</taxon>
        <taxon>Spirochaetales</taxon>
        <taxon>Borreliaceae</taxon>
        <taxon>Borrelia</taxon>
    </lineage>
</organism>